<evidence type="ECO:0000313" key="9">
    <source>
        <dbReference type="EMBL" id="OEF98006.1"/>
    </source>
</evidence>
<dbReference type="RefSeq" id="WP_069642403.1">
    <property type="nucleotide sequence ID" value="NZ_MIJE01000002.1"/>
</dbReference>
<feature type="transmembrane region" description="Helical" evidence="7">
    <location>
        <begin position="12"/>
        <end position="35"/>
    </location>
</feature>
<dbReference type="EMBL" id="MIJE01000002">
    <property type="protein sequence ID" value="OEF98006.1"/>
    <property type="molecule type" value="Genomic_DNA"/>
</dbReference>
<keyword evidence="6" id="KW-0411">Iron-sulfur</keyword>
<keyword evidence="7" id="KW-0812">Transmembrane</keyword>
<dbReference type="OrthoDB" id="9806398at2"/>
<evidence type="ECO:0000256" key="6">
    <source>
        <dbReference type="ARBA" id="ARBA00023014"/>
    </source>
</evidence>
<evidence type="ECO:0000256" key="5">
    <source>
        <dbReference type="ARBA" id="ARBA00023004"/>
    </source>
</evidence>
<proteinExistence type="predicted"/>
<dbReference type="GO" id="GO:0051539">
    <property type="term" value="F:4 iron, 4 sulfur cluster binding"/>
    <property type="evidence" value="ECO:0007669"/>
    <property type="project" value="UniProtKB-KW"/>
</dbReference>
<accession>A0A1E5G4I8</accession>
<dbReference type="Proteomes" id="UP000094296">
    <property type="component" value="Unassembled WGS sequence"/>
</dbReference>
<evidence type="ECO:0000256" key="7">
    <source>
        <dbReference type="SAM" id="Phobius"/>
    </source>
</evidence>
<reference evidence="9 10" key="1">
    <citation type="submission" date="2016-09" db="EMBL/GenBank/DDBJ databases">
        <title>Draft genome sequence for the type strain of Desulfuribacillus alkaliarsenatis AHT28, an obligately anaerobic, sulfidogenic bacterium isolated from Russian soda lake sediments.</title>
        <authorList>
            <person name="Abin C.A."/>
            <person name="Hollibaugh J.T."/>
        </authorList>
    </citation>
    <scope>NUCLEOTIDE SEQUENCE [LARGE SCALE GENOMIC DNA]</scope>
    <source>
        <strain evidence="9 10">AHT28</strain>
    </source>
</reference>
<evidence type="ECO:0000256" key="3">
    <source>
        <dbReference type="ARBA" id="ARBA00022723"/>
    </source>
</evidence>
<evidence type="ECO:0000256" key="4">
    <source>
        <dbReference type="ARBA" id="ARBA00022982"/>
    </source>
</evidence>
<dbReference type="PANTHER" id="PTHR30176:SF3">
    <property type="entry name" value="FERREDOXIN-TYPE PROTEIN NAPH"/>
    <property type="match status" value="1"/>
</dbReference>
<dbReference type="GO" id="GO:0010181">
    <property type="term" value="F:FMN binding"/>
    <property type="evidence" value="ECO:0007669"/>
    <property type="project" value="InterPro"/>
</dbReference>
<comment type="caution">
    <text evidence="9">The sequence shown here is derived from an EMBL/GenBank/DDBJ whole genome shotgun (WGS) entry which is preliminary data.</text>
</comment>
<dbReference type="InterPro" id="IPR017896">
    <property type="entry name" value="4Fe4S_Fe-S-bd"/>
</dbReference>
<keyword evidence="7" id="KW-1133">Transmembrane helix</keyword>
<gene>
    <name evidence="9" type="ORF">BHF68_13160</name>
</gene>
<dbReference type="PANTHER" id="PTHR30176">
    <property type="entry name" value="FERREDOXIN-TYPE PROTEIN NAPH"/>
    <property type="match status" value="1"/>
</dbReference>
<evidence type="ECO:0000259" key="8">
    <source>
        <dbReference type="SMART" id="SM00900"/>
    </source>
</evidence>
<dbReference type="InterPro" id="IPR007329">
    <property type="entry name" value="FMN-bd"/>
</dbReference>
<dbReference type="SMART" id="SM00900">
    <property type="entry name" value="FMN_bind"/>
    <property type="match status" value="1"/>
</dbReference>
<feature type="transmembrane region" description="Helical" evidence="7">
    <location>
        <begin position="190"/>
        <end position="207"/>
    </location>
</feature>
<sequence>MACTCRNQASRAISIQTVLWTLALITLFMALLYGYNNDPFQHELELRNAYPDIYHLTEVNVNPIIFEATDIDNNSLGFISIVQAQGYGGPVTVATFIDYEGTIESVRIINHKEDFPFLIRIENADFYKFFVNQNVVEVLNPNYQIDGVTGATISANAIARAALQGSYGIGDRMLSLEVSMPNSEWRIQPTEWMFIALYLIVILCILKKYTKPRFLILLASMILLGFYLNGAITISNFVTISLGYIPSFMDRLIWWLVVVGTALLTIILGKNIYCAWLCPFAGLQELLAKIGGGGIRISANVKKYADPIKYLLTWLALILALATSNPAIAGYEPFAAIFGFQAIGVQWLILFIIIFISMFIVRPWCQFFCPVGVVLTTFSKIRLSLSKQIRRLPAWEDRSKQETL</sequence>
<keyword evidence="3" id="KW-0479">Metal-binding</keyword>
<keyword evidence="7" id="KW-0472">Membrane</keyword>
<dbReference type="InterPro" id="IPR051684">
    <property type="entry name" value="Electron_Trans/Redox"/>
</dbReference>
<feature type="transmembrane region" description="Helical" evidence="7">
    <location>
        <begin position="252"/>
        <end position="269"/>
    </location>
</feature>
<evidence type="ECO:0000313" key="10">
    <source>
        <dbReference type="Proteomes" id="UP000094296"/>
    </source>
</evidence>
<keyword evidence="4" id="KW-0249">Electron transport</keyword>
<organism evidence="9 10">
    <name type="scientific">Desulfuribacillus alkaliarsenatis</name>
    <dbReference type="NCBI Taxonomy" id="766136"/>
    <lineage>
        <taxon>Bacteria</taxon>
        <taxon>Bacillati</taxon>
        <taxon>Bacillota</taxon>
        <taxon>Desulfuribacillia</taxon>
        <taxon>Desulfuribacillales</taxon>
        <taxon>Desulfuribacillaceae</taxon>
        <taxon>Desulfuribacillus</taxon>
    </lineage>
</organism>
<protein>
    <recommendedName>
        <fullName evidence="8">FMN-binding domain-containing protein</fullName>
    </recommendedName>
</protein>
<dbReference type="Pfam" id="PF12801">
    <property type="entry name" value="Fer4_5"/>
    <property type="match status" value="2"/>
</dbReference>
<feature type="transmembrane region" description="Helical" evidence="7">
    <location>
        <begin position="310"/>
        <end position="328"/>
    </location>
</feature>
<evidence type="ECO:0000256" key="1">
    <source>
        <dbReference type="ARBA" id="ARBA00022448"/>
    </source>
</evidence>
<dbReference type="Pfam" id="PF04205">
    <property type="entry name" value="FMN_bind"/>
    <property type="match status" value="1"/>
</dbReference>
<feature type="transmembrane region" description="Helical" evidence="7">
    <location>
        <begin position="334"/>
        <end position="361"/>
    </location>
</feature>
<dbReference type="GO" id="GO:0005886">
    <property type="term" value="C:plasma membrane"/>
    <property type="evidence" value="ECO:0007669"/>
    <property type="project" value="TreeGrafter"/>
</dbReference>
<evidence type="ECO:0000256" key="2">
    <source>
        <dbReference type="ARBA" id="ARBA00022485"/>
    </source>
</evidence>
<dbReference type="STRING" id="766136.BHF68_13160"/>
<keyword evidence="2" id="KW-0004">4Fe-4S</keyword>
<name>A0A1E5G4I8_9FIRM</name>
<keyword evidence="10" id="KW-1185">Reference proteome</keyword>
<keyword evidence="1" id="KW-0813">Transport</keyword>
<dbReference type="AlphaFoldDB" id="A0A1E5G4I8"/>
<dbReference type="GO" id="GO:0046872">
    <property type="term" value="F:metal ion binding"/>
    <property type="evidence" value="ECO:0007669"/>
    <property type="project" value="UniProtKB-KW"/>
</dbReference>
<feature type="domain" description="FMN-binding" evidence="8">
    <location>
        <begin position="86"/>
        <end position="169"/>
    </location>
</feature>
<keyword evidence="5" id="KW-0408">Iron</keyword>
<feature type="transmembrane region" description="Helical" evidence="7">
    <location>
        <begin position="214"/>
        <end position="240"/>
    </location>
</feature>